<evidence type="ECO:0000313" key="3">
    <source>
        <dbReference type="Proteomes" id="UP001472677"/>
    </source>
</evidence>
<gene>
    <name evidence="2" type="ORF">V6N12_063479</name>
</gene>
<dbReference type="InterPro" id="IPR039757">
    <property type="entry name" value="EIF2D"/>
</dbReference>
<dbReference type="PANTHER" id="PTHR12217">
    <property type="entry name" value="EUKARYOTIC TRANSLATION INITIATION FACTOR 2D"/>
    <property type="match status" value="1"/>
</dbReference>
<dbReference type="Proteomes" id="UP001472677">
    <property type="component" value="Unassembled WGS sequence"/>
</dbReference>
<organism evidence="2 3">
    <name type="scientific">Hibiscus sabdariffa</name>
    <name type="common">roselle</name>
    <dbReference type="NCBI Taxonomy" id="183260"/>
    <lineage>
        <taxon>Eukaryota</taxon>
        <taxon>Viridiplantae</taxon>
        <taxon>Streptophyta</taxon>
        <taxon>Embryophyta</taxon>
        <taxon>Tracheophyta</taxon>
        <taxon>Spermatophyta</taxon>
        <taxon>Magnoliopsida</taxon>
        <taxon>eudicotyledons</taxon>
        <taxon>Gunneridae</taxon>
        <taxon>Pentapetalae</taxon>
        <taxon>rosids</taxon>
        <taxon>malvids</taxon>
        <taxon>Malvales</taxon>
        <taxon>Malvaceae</taxon>
        <taxon>Malvoideae</taxon>
        <taxon>Hibiscus</taxon>
    </lineage>
</organism>
<evidence type="ECO:0000313" key="2">
    <source>
        <dbReference type="EMBL" id="KAK8575825.1"/>
    </source>
</evidence>
<keyword evidence="3" id="KW-1185">Reference proteome</keyword>
<protein>
    <recommendedName>
        <fullName evidence="1">Pre-PUA domain-containing protein</fullName>
    </recommendedName>
</protein>
<feature type="domain" description="Pre-PUA" evidence="1">
    <location>
        <begin position="62"/>
        <end position="117"/>
    </location>
</feature>
<dbReference type="InterPro" id="IPR041366">
    <property type="entry name" value="Pre-PUA"/>
</dbReference>
<dbReference type="Gene3D" id="3.10.400.20">
    <property type="match status" value="1"/>
</dbReference>
<reference evidence="2 3" key="1">
    <citation type="journal article" date="2024" name="G3 (Bethesda)">
        <title>Genome assembly of Hibiscus sabdariffa L. provides insights into metabolisms of medicinal natural products.</title>
        <authorList>
            <person name="Kim T."/>
        </authorList>
    </citation>
    <scope>NUCLEOTIDE SEQUENCE [LARGE SCALE GENOMIC DNA]</scope>
    <source>
        <strain evidence="2">TK-2024</strain>
        <tissue evidence="2">Old leaves</tissue>
    </source>
</reference>
<evidence type="ECO:0000259" key="1">
    <source>
        <dbReference type="Pfam" id="PF17832"/>
    </source>
</evidence>
<accession>A0ABR2FBV9</accession>
<dbReference type="Pfam" id="PF17832">
    <property type="entry name" value="Pre-PUA"/>
    <property type="match status" value="1"/>
</dbReference>
<name>A0ABR2FBV9_9ROSI</name>
<dbReference type="PANTHER" id="PTHR12217:SF4">
    <property type="entry name" value="EUKARYOTIC TRANSLATION INITIATION FACTOR 2D"/>
    <property type="match status" value="1"/>
</dbReference>
<proteinExistence type="predicted"/>
<comment type="caution">
    <text evidence="2">The sequence shown here is derived from an EMBL/GenBank/DDBJ whole genome shotgun (WGS) entry which is preliminary data.</text>
</comment>
<dbReference type="EMBL" id="JBBPBM010000007">
    <property type="protein sequence ID" value="KAK8575825.1"/>
    <property type="molecule type" value="Genomic_DNA"/>
</dbReference>
<sequence length="123" mass="13605">MIFLWIPPPFDESSSPSGIGRGSPVDLRTISEKCFFGEDLELSGGSFAFLLCLFPVLWWASDADIDALLPPKAEITVSKFQNRVLVYGVEGGYPLFFDVDGRGSEIYPTVFALWKLPDLLPSL</sequence>